<dbReference type="Proteomes" id="UP000499080">
    <property type="component" value="Unassembled WGS sequence"/>
</dbReference>
<accession>A0A4Y2NYY6</accession>
<dbReference type="AlphaFoldDB" id="A0A4Y2NYY6"/>
<reference evidence="1 2" key="1">
    <citation type="journal article" date="2019" name="Sci. Rep.">
        <title>Orb-weaving spider Araneus ventricosus genome elucidates the spidroin gene catalogue.</title>
        <authorList>
            <person name="Kono N."/>
            <person name="Nakamura H."/>
            <person name="Ohtoshi R."/>
            <person name="Moran D.A.P."/>
            <person name="Shinohara A."/>
            <person name="Yoshida Y."/>
            <person name="Fujiwara M."/>
            <person name="Mori M."/>
            <person name="Tomita M."/>
            <person name="Arakawa K."/>
        </authorList>
    </citation>
    <scope>NUCLEOTIDE SEQUENCE [LARGE SCALE GENOMIC DNA]</scope>
</reference>
<gene>
    <name evidence="1" type="ORF">AVEN_178729_1</name>
</gene>
<evidence type="ECO:0000313" key="1">
    <source>
        <dbReference type="EMBL" id="GBN43540.1"/>
    </source>
</evidence>
<comment type="caution">
    <text evidence="1">The sequence shown here is derived from an EMBL/GenBank/DDBJ whole genome shotgun (WGS) entry which is preliminary data.</text>
</comment>
<organism evidence="1 2">
    <name type="scientific">Araneus ventricosus</name>
    <name type="common">Orbweaver spider</name>
    <name type="synonym">Epeira ventricosa</name>
    <dbReference type="NCBI Taxonomy" id="182803"/>
    <lineage>
        <taxon>Eukaryota</taxon>
        <taxon>Metazoa</taxon>
        <taxon>Ecdysozoa</taxon>
        <taxon>Arthropoda</taxon>
        <taxon>Chelicerata</taxon>
        <taxon>Arachnida</taxon>
        <taxon>Araneae</taxon>
        <taxon>Araneomorphae</taxon>
        <taxon>Entelegynae</taxon>
        <taxon>Araneoidea</taxon>
        <taxon>Araneidae</taxon>
        <taxon>Araneus</taxon>
    </lineage>
</organism>
<proteinExistence type="predicted"/>
<evidence type="ECO:0000313" key="2">
    <source>
        <dbReference type="Proteomes" id="UP000499080"/>
    </source>
</evidence>
<name>A0A4Y2NYY6_ARAVE</name>
<sequence length="36" mass="4062">HSFLECWIFGSVVEELSPLRPVVKQSSEAVRFALTV</sequence>
<dbReference type="EMBL" id="BGPR01130005">
    <property type="protein sequence ID" value="GBN43540.1"/>
    <property type="molecule type" value="Genomic_DNA"/>
</dbReference>
<feature type="non-terminal residue" evidence="1">
    <location>
        <position position="1"/>
    </location>
</feature>
<keyword evidence="2" id="KW-1185">Reference proteome</keyword>
<protein>
    <submittedName>
        <fullName evidence="1">Uncharacterized protein</fullName>
    </submittedName>
</protein>